<keyword evidence="1" id="KW-0812">Transmembrane</keyword>
<gene>
    <name evidence="3" type="ORF">FNV44_06875</name>
</gene>
<keyword evidence="1" id="KW-0472">Membrane</keyword>
<dbReference type="Gene3D" id="3.20.20.190">
    <property type="entry name" value="Phosphatidylinositol (PI) phosphodiesterase"/>
    <property type="match status" value="1"/>
</dbReference>
<feature type="domain" description="GP-PDE" evidence="2">
    <location>
        <begin position="48"/>
        <end position="311"/>
    </location>
</feature>
<accession>A0A553IGV0</accession>
<protein>
    <recommendedName>
        <fullName evidence="2">GP-PDE domain-containing protein</fullName>
    </recommendedName>
</protein>
<dbReference type="InterPro" id="IPR030395">
    <property type="entry name" value="GP_PDE_dom"/>
</dbReference>
<name>A0A553IGV0_ACHLA</name>
<dbReference type="RefSeq" id="WP_064211985.1">
    <property type="nucleotide sequence ID" value="NZ_JACAOE010000002.1"/>
</dbReference>
<dbReference type="PANTHER" id="PTHR46211:SF14">
    <property type="entry name" value="GLYCEROPHOSPHODIESTER PHOSPHODIESTERASE"/>
    <property type="match status" value="1"/>
</dbReference>
<keyword evidence="1" id="KW-1133">Transmembrane helix</keyword>
<dbReference type="GO" id="GO:0008081">
    <property type="term" value="F:phosphoric diester hydrolase activity"/>
    <property type="evidence" value="ECO:0007669"/>
    <property type="project" value="InterPro"/>
</dbReference>
<dbReference type="InterPro" id="IPR017946">
    <property type="entry name" value="PLC-like_Pdiesterase_TIM-brl"/>
</dbReference>
<dbReference type="AlphaFoldDB" id="A0A553IGV0"/>
<proteinExistence type="predicted"/>
<evidence type="ECO:0000313" key="4">
    <source>
        <dbReference type="Proteomes" id="UP000315938"/>
    </source>
</evidence>
<evidence type="ECO:0000256" key="1">
    <source>
        <dbReference type="SAM" id="Phobius"/>
    </source>
</evidence>
<dbReference type="PANTHER" id="PTHR46211">
    <property type="entry name" value="GLYCEROPHOSPHORYL DIESTER PHOSPHODIESTERASE"/>
    <property type="match status" value="1"/>
</dbReference>
<dbReference type="Proteomes" id="UP000315938">
    <property type="component" value="Unassembled WGS sequence"/>
</dbReference>
<evidence type="ECO:0000259" key="2">
    <source>
        <dbReference type="PROSITE" id="PS51704"/>
    </source>
</evidence>
<comment type="caution">
    <text evidence="3">The sequence shown here is derived from an EMBL/GenBank/DDBJ whole genome shotgun (WGS) entry which is preliminary data.</text>
</comment>
<dbReference type="EMBL" id="VKID01000002">
    <property type="protein sequence ID" value="TRX99420.1"/>
    <property type="molecule type" value="Genomic_DNA"/>
</dbReference>
<dbReference type="SUPFAM" id="SSF51695">
    <property type="entry name" value="PLC-like phosphodiesterases"/>
    <property type="match status" value="1"/>
</dbReference>
<reference evidence="3 4" key="1">
    <citation type="submission" date="2019-07" db="EMBL/GenBank/DDBJ databases">
        <title>Genome sequence of Acholeplasma laidlawii strain with increased resistance to erythromycin.</title>
        <authorList>
            <person name="Medvedeva E.S."/>
            <person name="Baranova N.B."/>
            <person name="Siniagina M.N."/>
            <person name="Mouzykantov A."/>
            <person name="Chernova O.A."/>
            <person name="Chernov V.M."/>
        </authorList>
    </citation>
    <scope>NUCLEOTIDE SEQUENCE [LARGE SCALE GENOMIC DNA]</scope>
    <source>
        <strain evidence="3 4">PG8REry</strain>
    </source>
</reference>
<evidence type="ECO:0000313" key="3">
    <source>
        <dbReference type="EMBL" id="TRX99420.1"/>
    </source>
</evidence>
<feature type="transmembrane region" description="Helical" evidence="1">
    <location>
        <begin position="12"/>
        <end position="32"/>
    </location>
</feature>
<dbReference type="Pfam" id="PF03009">
    <property type="entry name" value="GDPD"/>
    <property type="match status" value="1"/>
</dbReference>
<dbReference type="PROSITE" id="PS51704">
    <property type="entry name" value="GP_PDE"/>
    <property type="match status" value="1"/>
</dbReference>
<sequence length="311" mass="35110">MKILLKVVKWTLITVLSFILVLAVLNIVPFSLSKAKNENHFRKTTDYPMVIPHGGAKLLAPENTIWAYDMLINEFQADVLEIDLALTKDNILIAHHDLDLEFSSESDMNGTLIRTHNYQDILAEYESDNYYLARRFTYPSDYAYDPVKGIKPFENETDEAILSKLVPAKLEDIFTNVGDDVLYILEIKDSPTSEGYDHEIHDFVLASQILIDLVNLYNLESHVVLASFSDDVTTYFKDNAPDILVNAGTSEVTMFAVYSAFFIDFFWTVKSEVLILPTPSSMSITGSTANLLDMLPGFIRNNIAIKGDDDI</sequence>
<organism evidence="3 4">
    <name type="scientific">Acholeplasma laidlawii</name>
    <dbReference type="NCBI Taxonomy" id="2148"/>
    <lineage>
        <taxon>Bacteria</taxon>
        <taxon>Bacillati</taxon>
        <taxon>Mycoplasmatota</taxon>
        <taxon>Mollicutes</taxon>
        <taxon>Acholeplasmatales</taxon>
        <taxon>Acholeplasmataceae</taxon>
        <taxon>Acholeplasma</taxon>
    </lineage>
</organism>
<dbReference type="GO" id="GO:0006629">
    <property type="term" value="P:lipid metabolic process"/>
    <property type="evidence" value="ECO:0007669"/>
    <property type="project" value="InterPro"/>
</dbReference>